<name>A0A934NS65_9NOCA</name>
<evidence type="ECO:0000313" key="1">
    <source>
        <dbReference type="EMBL" id="MBJ8340498.1"/>
    </source>
</evidence>
<gene>
    <name evidence="1" type="ORF">JGU71_16530</name>
</gene>
<protein>
    <submittedName>
        <fullName evidence="1">DUF4393 domain-containing protein</fullName>
    </submittedName>
</protein>
<dbReference type="RefSeq" id="WP_199705387.1">
    <property type="nucleotide sequence ID" value="NZ_JAEMNV010000005.1"/>
</dbReference>
<proteinExistence type="predicted"/>
<dbReference type="InterPro" id="IPR025506">
    <property type="entry name" value="Abi_alpha"/>
</dbReference>
<evidence type="ECO:0000313" key="2">
    <source>
        <dbReference type="Proteomes" id="UP000655868"/>
    </source>
</evidence>
<dbReference type="EMBL" id="JAEMNV010000005">
    <property type="protein sequence ID" value="MBJ8340498.1"/>
    <property type="molecule type" value="Genomic_DNA"/>
</dbReference>
<sequence>MSNEIALNGQRQISNEARLIRGGFRLASLLAGSALRATGSAVDVGRQIVQAAMDGESNQEIAERAGSAIRSLARNTLGVTDASVREIVSYVPSGLGSSPTQPMQAITARATSDQLRMRGEALLAQSADVYSSDDLHPAFDRILEELAPDEARILRYLAMNGPQPCVDVRTNRPLGIGSETIASNLSMVPEKAGCRRPERAKSYLVNLVRLGLVWVSDEPTELSLYMVVEVQPNVADAMKKAGRVPKIARKSMRLSAFGEDFCETCFPVEKHS</sequence>
<accession>A0A934NS65</accession>
<dbReference type="Gene3D" id="3.30.110.190">
    <property type="match status" value="1"/>
</dbReference>
<dbReference type="Pfam" id="PF14337">
    <property type="entry name" value="Abi_alpha"/>
    <property type="match status" value="1"/>
</dbReference>
<dbReference type="AlphaFoldDB" id="A0A934NS65"/>
<dbReference type="Proteomes" id="UP000655868">
    <property type="component" value="Unassembled WGS sequence"/>
</dbReference>
<comment type="caution">
    <text evidence="1">The sequence shown here is derived from an EMBL/GenBank/DDBJ whole genome shotgun (WGS) entry which is preliminary data.</text>
</comment>
<organism evidence="1 2">
    <name type="scientific">Antrihabitans stalagmiti</name>
    <dbReference type="NCBI Taxonomy" id="2799499"/>
    <lineage>
        <taxon>Bacteria</taxon>
        <taxon>Bacillati</taxon>
        <taxon>Actinomycetota</taxon>
        <taxon>Actinomycetes</taxon>
        <taxon>Mycobacteriales</taxon>
        <taxon>Nocardiaceae</taxon>
        <taxon>Antrihabitans</taxon>
    </lineage>
</organism>
<reference evidence="1" key="1">
    <citation type="submission" date="2020-12" db="EMBL/GenBank/DDBJ databases">
        <title>Antrihabitans popcorni sp. nov. and Antrihabitans auranticaus sp. nov., isolated from a larva cave.</title>
        <authorList>
            <person name="Lee S.D."/>
            <person name="Kim I.S."/>
        </authorList>
    </citation>
    <scope>NUCLEOTIDE SEQUENCE</scope>
    <source>
        <strain evidence="1">YC3-6</strain>
    </source>
</reference>
<keyword evidence="2" id="KW-1185">Reference proteome</keyword>